<evidence type="ECO:0000313" key="2">
    <source>
        <dbReference type="Proteomes" id="UP000692954"/>
    </source>
</evidence>
<sequence>MNQLVSIDSTLQANLERLSYLMAQKKEKKPDFRDQFQTHTNTKKIFVNLRAFVKQPQPSSPPVQNQLKEQKIGSQTITTQTQTPKTPTCRQQFLRPQSLAQLEPCIKRQEISASNIMSERTNTKACYKNWVGLSVIERNDLFLKKKQEKLKKMREDKDEQEISKCTFTPHFYHQIHIERPSSCFQNKSYQDIHKLRKNQNEKLY</sequence>
<protein>
    <submittedName>
        <fullName evidence="1">Uncharacterized protein</fullName>
    </submittedName>
</protein>
<evidence type="ECO:0000313" key="1">
    <source>
        <dbReference type="EMBL" id="CAD8071169.1"/>
    </source>
</evidence>
<dbReference type="OrthoDB" id="303668at2759"/>
<gene>
    <name evidence="1" type="ORF">PSON_ATCC_30995.1.T0270388</name>
</gene>
<proteinExistence type="predicted"/>
<dbReference type="EMBL" id="CAJJDN010000027">
    <property type="protein sequence ID" value="CAD8071169.1"/>
    <property type="molecule type" value="Genomic_DNA"/>
</dbReference>
<dbReference type="AlphaFoldDB" id="A0A8S1LVC1"/>
<reference evidence="1" key="1">
    <citation type="submission" date="2021-01" db="EMBL/GenBank/DDBJ databases">
        <authorList>
            <consortium name="Genoscope - CEA"/>
            <person name="William W."/>
        </authorList>
    </citation>
    <scope>NUCLEOTIDE SEQUENCE</scope>
</reference>
<comment type="caution">
    <text evidence="1">The sequence shown here is derived from an EMBL/GenBank/DDBJ whole genome shotgun (WGS) entry which is preliminary data.</text>
</comment>
<keyword evidence="2" id="KW-1185">Reference proteome</keyword>
<dbReference type="Proteomes" id="UP000692954">
    <property type="component" value="Unassembled WGS sequence"/>
</dbReference>
<accession>A0A8S1LVC1</accession>
<name>A0A8S1LVC1_9CILI</name>
<organism evidence="1 2">
    <name type="scientific">Paramecium sonneborni</name>
    <dbReference type="NCBI Taxonomy" id="65129"/>
    <lineage>
        <taxon>Eukaryota</taxon>
        <taxon>Sar</taxon>
        <taxon>Alveolata</taxon>
        <taxon>Ciliophora</taxon>
        <taxon>Intramacronucleata</taxon>
        <taxon>Oligohymenophorea</taxon>
        <taxon>Peniculida</taxon>
        <taxon>Parameciidae</taxon>
        <taxon>Paramecium</taxon>
    </lineage>
</organism>